<protein>
    <recommendedName>
        <fullName evidence="4 9">N-(5'-phosphoribosyl)anthranilate isomerase</fullName>
        <shortName evidence="9">PRAI</shortName>
        <ecNumber evidence="3 9">5.3.1.24</ecNumber>
    </recommendedName>
</protein>
<evidence type="ECO:0000256" key="8">
    <source>
        <dbReference type="ARBA" id="ARBA00023235"/>
    </source>
</evidence>
<dbReference type="InterPro" id="IPR011060">
    <property type="entry name" value="RibuloseP-bd_barrel"/>
</dbReference>
<dbReference type="KEGG" id="aup:AsAng_0052680"/>
<dbReference type="RefSeq" id="WP_264789702.1">
    <property type="nucleotide sequence ID" value="NZ_AP026867.1"/>
</dbReference>
<keyword evidence="6 9" id="KW-0822">Tryptophan biosynthesis</keyword>
<dbReference type="Proteomes" id="UP001060919">
    <property type="component" value="Chromosome"/>
</dbReference>
<keyword evidence="5 9" id="KW-0028">Amino-acid biosynthesis</keyword>
<evidence type="ECO:0000256" key="9">
    <source>
        <dbReference type="HAMAP-Rule" id="MF_00135"/>
    </source>
</evidence>
<dbReference type="AlphaFoldDB" id="A0A915YJR6"/>
<dbReference type="InterPro" id="IPR013785">
    <property type="entry name" value="Aldolase_TIM"/>
</dbReference>
<dbReference type="InterPro" id="IPR001240">
    <property type="entry name" value="PRAI_dom"/>
</dbReference>
<dbReference type="GO" id="GO:0004640">
    <property type="term" value="F:phosphoribosylanthranilate isomerase activity"/>
    <property type="evidence" value="ECO:0007669"/>
    <property type="project" value="UniProtKB-UniRule"/>
</dbReference>
<evidence type="ECO:0000256" key="3">
    <source>
        <dbReference type="ARBA" id="ARBA00012572"/>
    </source>
</evidence>
<comment type="catalytic activity">
    <reaction evidence="1 9">
        <text>N-(5-phospho-beta-D-ribosyl)anthranilate = 1-(2-carboxyphenylamino)-1-deoxy-D-ribulose 5-phosphate</text>
        <dbReference type="Rhea" id="RHEA:21540"/>
        <dbReference type="ChEBI" id="CHEBI:18277"/>
        <dbReference type="ChEBI" id="CHEBI:58613"/>
        <dbReference type="EC" id="5.3.1.24"/>
    </reaction>
</comment>
<evidence type="ECO:0000313" key="11">
    <source>
        <dbReference type="EMBL" id="BDS14488.1"/>
    </source>
</evidence>
<evidence type="ECO:0000256" key="7">
    <source>
        <dbReference type="ARBA" id="ARBA00023141"/>
    </source>
</evidence>
<evidence type="ECO:0000256" key="1">
    <source>
        <dbReference type="ARBA" id="ARBA00001164"/>
    </source>
</evidence>
<evidence type="ECO:0000313" key="12">
    <source>
        <dbReference type="Proteomes" id="UP001060919"/>
    </source>
</evidence>
<keyword evidence="8 9" id="KW-0413">Isomerase</keyword>
<keyword evidence="12" id="KW-1185">Reference proteome</keyword>
<sequence>MKVKVCGMRAVDNLLELTQLNIDFVGFIFYPKSSRYVAVPPVATIPHRIQKVGVFVNARLEEIDRNAEQFSLNYIQLHGDETVEYCQALKAKGYRLIKAFAVDETFDFDQLNAYEDYCDFFLLDAKGKSYGGNGIQFDWQILEHYTSQKHFFLSGGIDLGSINAIKNLAIPQLYGIDINSKFEIAPALKDIPKVQQLLDELIA</sequence>
<evidence type="ECO:0000256" key="4">
    <source>
        <dbReference type="ARBA" id="ARBA00022272"/>
    </source>
</evidence>
<reference evidence="11" key="1">
    <citation type="submission" date="2022-09" db="EMBL/GenBank/DDBJ databases">
        <title>Aureispira anguillicida sp. nov., isolated from Leptocephalus of Japanese eel Anguilla japonica.</title>
        <authorList>
            <person name="Yuasa K."/>
            <person name="Mekata T."/>
            <person name="Ikunari K."/>
        </authorList>
    </citation>
    <scope>NUCLEOTIDE SEQUENCE</scope>
    <source>
        <strain evidence="11">EL160426</strain>
    </source>
</reference>
<comment type="similarity">
    <text evidence="9">Belongs to the TrpF family.</text>
</comment>
<dbReference type="InterPro" id="IPR044643">
    <property type="entry name" value="TrpF_fam"/>
</dbReference>
<dbReference type="HAMAP" id="MF_00135">
    <property type="entry name" value="PRAI"/>
    <property type="match status" value="1"/>
</dbReference>
<dbReference type="Pfam" id="PF00697">
    <property type="entry name" value="PRAI"/>
    <property type="match status" value="1"/>
</dbReference>
<dbReference type="Gene3D" id="3.20.20.70">
    <property type="entry name" value="Aldolase class I"/>
    <property type="match status" value="1"/>
</dbReference>
<accession>A0A915YJR6</accession>
<dbReference type="EMBL" id="AP026867">
    <property type="protein sequence ID" value="BDS14488.1"/>
    <property type="molecule type" value="Genomic_DNA"/>
</dbReference>
<proteinExistence type="inferred from homology"/>
<dbReference type="CDD" id="cd00405">
    <property type="entry name" value="PRAI"/>
    <property type="match status" value="1"/>
</dbReference>
<evidence type="ECO:0000256" key="2">
    <source>
        <dbReference type="ARBA" id="ARBA00004664"/>
    </source>
</evidence>
<comment type="pathway">
    <text evidence="2 9">Amino-acid biosynthesis; L-tryptophan biosynthesis; L-tryptophan from chorismate: step 3/5.</text>
</comment>
<dbReference type="GO" id="GO:0000162">
    <property type="term" value="P:L-tryptophan biosynthetic process"/>
    <property type="evidence" value="ECO:0007669"/>
    <property type="project" value="UniProtKB-UniRule"/>
</dbReference>
<dbReference type="PANTHER" id="PTHR42894">
    <property type="entry name" value="N-(5'-PHOSPHORIBOSYL)ANTHRANILATE ISOMERASE"/>
    <property type="match status" value="1"/>
</dbReference>
<gene>
    <name evidence="9" type="primary">trpF</name>
    <name evidence="11" type="ORF">AsAng_0052680</name>
</gene>
<evidence type="ECO:0000256" key="6">
    <source>
        <dbReference type="ARBA" id="ARBA00022822"/>
    </source>
</evidence>
<dbReference type="SUPFAM" id="SSF51366">
    <property type="entry name" value="Ribulose-phoshate binding barrel"/>
    <property type="match status" value="1"/>
</dbReference>
<feature type="domain" description="N-(5'phosphoribosyl) anthranilate isomerase (PRAI)" evidence="10">
    <location>
        <begin position="3"/>
        <end position="199"/>
    </location>
</feature>
<dbReference type="PANTHER" id="PTHR42894:SF1">
    <property type="entry name" value="N-(5'-PHOSPHORIBOSYL)ANTHRANILATE ISOMERASE"/>
    <property type="match status" value="1"/>
</dbReference>
<evidence type="ECO:0000256" key="5">
    <source>
        <dbReference type="ARBA" id="ARBA00022605"/>
    </source>
</evidence>
<dbReference type="EC" id="5.3.1.24" evidence="3 9"/>
<keyword evidence="7 9" id="KW-0057">Aromatic amino acid biosynthesis</keyword>
<name>A0A915YJR6_9BACT</name>
<evidence type="ECO:0000259" key="10">
    <source>
        <dbReference type="Pfam" id="PF00697"/>
    </source>
</evidence>
<organism evidence="11 12">
    <name type="scientific">Aureispira anguillae</name>
    <dbReference type="NCBI Taxonomy" id="2864201"/>
    <lineage>
        <taxon>Bacteria</taxon>
        <taxon>Pseudomonadati</taxon>
        <taxon>Bacteroidota</taxon>
        <taxon>Saprospiria</taxon>
        <taxon>Saprospirales</taxon>
        <taxon>Saprospiraceae</taxon>
        <taxon>Aureispira</taxon>
    </lineage>
</organism>